<sequence length="502" mass="55845">MMRPCRFAASRVAPCGSALAALSRGVSNGVCHPTPVWRRTYKKMSANDIVDMIGTESHTQAGSSPLALNLFEDPTGGLVSGPAEELTTAELESQIQVRLLRYSKETFYLLYSSFVDVVFILIEHKLTPVVQDEEKLMDARALASEVTKWFLNGAATVKNPSYTAEGMGEERWRRFSAALVAHGEGMEEVLPLTRAVRKHQLPEEVFVPFLRQLAMDLVDGDQRREVLQLLPGLTLSLANGRAPALLELPQEQAARAAVVAELFLSCGQETGNAELAYLGVQLLRANDMPTPFSFQKQLTNVFSAAARIRNDWQMRGTGQLIDTYPKWLEYHKRVRLDNMKALKRIEAEAAAAEQTERRDRRTVELSRAAGHKDGLRLSTAGGPAKGMHHYFSSRREEEVEHVRALQRNIDRYMVERHERLRRAQGAVADGAAEEVEATHQKETSSAHESEEASQQEKGMKKKKSAKRGGATTEKKKSSRSKAASKKETVSDDEEGGDMVFLL</sequence>
<feature type="compositionally biased region" description="Basic and acidic residues" evidence="1">
    <location>
        <begin position="354"/>
        <end position="375"/>
    </location>
</feature>
<evidence type="ECO:0000313" key="3">
    <source>
        <dbReference type="Proteomes" id="UP000015354"/>
    </source>
</evidence>
<dbReference type="AlphaFoldDB" id="S9UVX8"/>
<name>S9UVX8_9TRYP</name>
<organism evidence="2 3">
    <name type="scientific">Strigomonas culicis</name>
    <dbReference type="NCBI Taxonomy" id="28005"/>
    <lineage>
        <taxon>Eukaryota</taxon>
        <taxon>Discoba</taxon>
        <taxon>Euglenozoa</taxon>
        <taxon>Kinetoplastea</taxon>
        <taxon>Metakinetoplastina</taxon>
        <taxon>Trypanosomatida</taxon>
        <taxon>Trypanosomatidae</taxon>
        <taxon>Strigomonadinae</taxon>
        <taxon>Strigomonas</taxon>
    </lineage>
</organism>
<accession>S9UVX8</accession>
<dbReference type="EMBL" id="ATMH01002564">
    <property type="protein sequence ID" value="EPY32949.1"/>
    <property type="molecule type" value="Genomic_DNA"/>
</dbReference>
<keyword evidence="3" id="KW-1185">Reference proteome</keyword>
<gene>
    <name evidence="2" type="ORF">STCU_02564</name>
</gene>
<feature type="region of interest" description="Disordered" evidence="1">
    <location>
        <begin position="424"/>
        <end position="502"/>
    </location>
</feature>
<feature type="compositionally biased region" description="Basic and acidic residues" evidence="1">
    <location>
        <begin position="436"/>
        <end position="450"/>
    </location>
</feature>
<comment type="caution">
    <text evidence="2">The sequence shown here is derived from an EMBL/GenBank/DDBJ whole genome shotgun (WGS) entry which is preliminary data.</text>
</comment>
<feature type="region of interest" description="Disordered" evidence="1">
    <location>
        <begin position="351"/>
        <end position="392"/>
    </location>
</feature>
<dbReference type="OrthoDB" id="273529at2759"/>
<reference evidence="2 3" key="1">
    <citation type="journal article" date="2013" name="PLoS ONE">
        <title>Predicting the Proteins of Angomonas deanei, Strigomonas culicis and Their Respective Endosymbionts Reveals New Aspects of the Trypanosomatidae Family.</title>
        <authorList>
            <person name="Motta M.C."/>
            <person name="Martins A.C."/>
            <person name="de Souza S.S."/>
            <person name="Catta-Preta C.M."/>
            <person name="Silva R."/>
            <person name="Klein C.C."/>
            <person name="de Almeida L.G."/>
            <person name="de Lima Cunha O."/>
            <person name="Ciapina L.P."/>
            <person name="Brocchi M."/>
            <person name="Colabardini A.C."/>
            <person name="de Araujo Lima B."/>
            <person name="Machado C.R."/>
            <person name="de Almeida Soares C.M."/>
            <person name="Probst C.M."/>
            <person name="de Menezes C.B."/>
            <person name="Thompson C.E."/>
            <person name="Bartholomeu D.C."/>
            <person name="Gradia D.F."/>
            <person name="Pavoni D.P."/>
            <person name="Grisard E.C."/>
            <person name="Fantinatti-Garboggini F."/>
            <person name="Marchini F.K."/>
            <person name="Rodrigues-Luiz G.F."/>
            <person name="Wagner G."/>
            <person name="Goldman G.H."/>
            <person name="Fietto J.L."/>
            <person name="Elias M.C."/>
            <person name="Goldman M.H."/>
            <person name="Sagot M.F."/>
            <person name="Pereira M."/>
            <person name="Stoco P.H."/>
            <person name="de Mendonca-Neto R.P."/>
            <person name="Teixeira S.M."/>
            <person name="Maciel T.E."/>
            <person name="de Oliveira Mendes T.A."/>
            <person name="Urmenyi T.P."/>
            <person name="de Souza W."/>
            <person name="Schenkman S."/>
            <person name="de Vasconcelos A.T."/>
        </authorList>
    </citation>
    <scope>NUCLEOTIDE SEQUENCE [LARGE SCALE GENOMIC DNA]</scope>
</reference>
<evidence type="ECO:0000313" key="2">
    <source>
        <dbReference type="EMBL" id="EPY32949.1"/>
    </source>
</evidence>
<evidence type="ECO:0000256" key="1">
    <source>
        <dbReference type="SAM" id="MobiDB-lite"/>
    </source>
</evidence>
<proteinExistence type="predicted"/>
<dbReference type="Proteomes" id="UP000015354">
    <property type="component" value="Unassembled WGS sequence"/>
</dbReference>
<protein>
    <submittedName>
        <fullName evidence="2">Uncharacterized protein</fullName>
    </submittedName>
</protein>